<keyword evidence="3" id="KW-1185">Reference proteome</keyword>
<feature type="compositionally biased region" description="Acidic residues" evidence="1">
    <location>
        <begin position="1"/>
        <end position="16"/>
    </location>
</feature>
<reference evidence="2" key="1">
    <citation type="submission" date="2022-01" db="EMBL/GenBank/DDBJ databases">
        <title>Comparative genomics reveals a dynamic genome evolution in the ectomycorrhizal milk-cap (Lactarius) mushrooms.</title>
        <authorList>
            <consortium name="DOE Joint Genome Institute"/>
            <person name="Lebreton A."/>
            <person name="Tang N."/>
            <person name="Kuo A."/>
            <person name="LaButti K."/>
            <person name="Drula E."/>
            <person name="Barry K."/>
            <person name="Clum A."/>
            <person name="Lipzen A."/>
            <person name="Mousain D."/>
            <person name="Ng V."/>
            <person name="Wang R."/>
            <person name="Wang X."/>
            <person name="Dai Y."/>
            <person name="Henrissat B."/>
            <person name="Grigoriev I.V."/>
            <person name="Guerin-Laguette A."/>
            <person name="Yu F."/>
            <person name="Martin F.M."/>
        </authorList>
    </citation>
    <scope>NUCLEOTIDE SEQUENCE</scope>
    <source>
        <strain evidence="2">QP</strain>
    </source>
</reference>
<feature type="compositionally biased region" description="Basic and acidic residues" evidence="1">
    <location>
        <begin position="163"/>
        <end position="186"/>
    </location>
</feature>
<dbReference type="AlphaFoldDB" id="A0AAD4LHR0"/>
<gene>
    <name evidence="2" type="ORF">EDB92DRAFT_1774211</name>
</gene>
<organism evidence="2 3">
    <name type="scientific">Lactarius akahatsu</name>
    <dbReference type="NCBI Taxonomy" id="416441"/>
    <lineage>
        <taxon>Eukaryota</taxon>
        <taxon>Fungi</taxon>
        <taxon>Dikarya</taxon>
        <taxon>Basidiomycota</taxon>
        <taxon>Agaricomycotina</taxon>
        <taxon>Agaricomycetes</taxon>
        <taxon>Russulales</taxon>
        <taxon>Russulaceae</taxon>
        <taxon>Lactarius</taxon>
    </lineage>
</organism>
<evidence type="ECO:0000256" key="1">
    <source>
        <dbReference type="SAM" id="MobiDB-lite"/>
    </source>
</evidence>
<feature type="non-terminal residue" evidence="2">
    <location>
        <position position="208"/>
    </location>
</feature>
<feature type="region of interest" description="Disordered" evidence="1">
    <location>
        <begin position="1"/>
        <end position="39"/>
    </location>
</feature>
<proteinExistence type="predicted"/>
<evidence type="ECO:0000313" key="3">
    <source>
        <dbReference type="Proteomes" id="UP001201163"/>
    </source>
</evidence>
<feature type="compositionally biased region" description="Polar residues" evidence="1">
    <location>
        <begin position="150"/>
        <end position="159"/>
    </location>
</feature>
<dbReference type="EMBL" id="JAKELL010000021">
    <property type="protein sequence ID" value="KAH8992632.1"/>
    <property type="molecule type" value="Genomic_DNA"/>
</dbReference>
<accession>A0AAD4LHR0</accession>
<evidence type="ECO:0000313" key="2">
    <source>
        <dbReference type="EMBL" id="KAH8992632.1"/>
    </source>
</evidence>
<name>A0AAD4LHR0_9AGAM</name>
<protein>
    <submittedName>
        <fullName evidence="2">Uncharacterized protein</fullName>
    </submittedName>
</protein>
<feature type="region of interest" description="Disordered" evidence="1">
    <location>
        <begin position="59"/>
        <end position="208"/>
    </location>
</feature>
<comment type="caution">
    <text evidence="2">The sequence shown here is derived from an EMBL/GenBank/DDBJ whole genome shotgun (WGS) entry which is preliminary data.</text>
</comment>
<dbReference type="Proteomes" id="UP001201163">
    <property type="component" value="Unassembled WGS sequence"/>
</dbReference>
<sequence>MADDHEVDWGNDEDDYVPSKPLLGSIGMSHATGGEEMDDVEDAVSLGGDEEEEFAAYGARANEQNMPPTDKLQTIPPKIDVSRRSVSVSKKAAGQGKPIPLPLSPQPEISQLAPKLTHALPPKPVVASSFRVPPSTTAASPMSLPRKGRSNGNAVNTSDEPLPSDRETKNSRNVGRHHESHPDESSWTRPGSSAADLSSLPRDRTKSF</sequence>